<evidence type="ECO:0000256" key="6">
    <source>
        <dbReference type="ARBA" id="ARBA00023315"/>
    </source>
</evidence>
<keyword evidence="2 8" id="KW-0812">Transmembrane</keyword>
<evidence type="ECO:0000256" key="2">
    <source>
        <dbReference type="ARBA" id="ARBA00022692"/>
    </source>
</evidence>
<evidence type="ECO:0000256" key="8">
    <source>
        <dbReference type="SAM" id="Phobius"/>
    </source>
</evidence>
<keyword evidence="4" id="KW-0443">Lipid metabolism</keyword>
<name>A0A9P6UC00_9FUNG</name>
<proteinExistence type="predicted"/>
<feature type="region of interest" description="Disordered" evidence="7">
    <location>
        <begin position="337"/>
        <end position="359"/>
    </location>
</feature>
<feature type="transmembrane region" description="Helical" evidence="8">
    <location>
        <begin position="44"/>
        <end position="64"/>
    </location>
</feature>
<feature type="compositionally biased region" description="Low complexity" evidence="7">
    <location>
        <begin position="341"/>
        <end position="359"/>
    </location>
</feature>
<keyword evidence="6" id="KW-0012">Acyltransferase</keyword>
<dbReference type="EMBL" id="JAAAJB010000056">
    <property type="protein sequence ID" value="KAG0268263.1"/>
    <property type="molecule type" value="Genomic_DNA"/>
</dbReference>
<evidence type="ECO:0000256" key="3">
    <source>
        <dbReference type="ARBA" id="ARBA00022989"/>
    </source>
</evidence>
<keyword evidence="3 8" id="KW-1133">Transmembrane helix</keyword>
<evidence type="ECO:0000313" key="10">
    <source>
        <dbReference type="Proteomes" id="UP000807716"/>
    </source>
</evidence>
<evidence type="ECO:0000313" key="9">
    <source>
        <dbReference type="EMBL" id="KAG0268263.1"/>
    </source>
</evidence>
<evidence type="ECO:0000256" key="1">
    <source>
        <dbReference type="ARBA" id="ARBA00022679"/>
    </source>
</evidence>
<dbReference type="GO" id="GO:0016746">
    <property type="term" value="F:acyltransferase activity"/>
    <property type="evidence" value="ECO:0007669"/>
    <property type="project" value="UniProtKB-KW"/>
</dbReference>
<organism evidence="9 10">
    <name type="scientific">Actinomortierella ambigua</name>
    <dbReference type="NCBI Taxonomy" id="1343610"/>
    <lineage>
        <taxon>Eukaryota</taxon>
        <taxon>Fungi</taxon>
        <taxon>Fungi incertae sedis</taxon>
        <taxon>Mucoromycota</taxon>
        <taxon>Mortierellomycotina</taxon>
        <taxon>Mortierellomycetes</taxon>
        <taxon>Mortierellales</taxon>
        <taxon>Mortierellaceae</taxon>
        <taxon>Actinomortierella</taxon>
    </lineage>
</organism>
<dbReference type="GO" id="GO:0006629">
    <property type="term" value="P:lipid metabolic process"/>
    <property type="evidence" value="ECO:0007669"/>
    <property type="project" value="UniProtKB-KW"/>
</dbReference>
<comment type="caution">
    <text evidence="9">The sequence shown here is derived from an EMBL/GenBank/DDBJ whole genome shotgun (WGS) entry which is preliminary data.</text>
</comment>
<keyword evidence="10" id="KW-1185">Reference proteome</keyword>
<evidence type="ECO:0000256" key="4">
    <source>
        <dbReference type="ARBA" id="ARBA00023098"/>
    </source>
</evidence>
<gene>
    <name evidence="9" type="ORF">DFQ27_007231</name>
</gene>
<sequence length="359" mass="38849">MEKFSRWRDAGTGIQPFLPPVPARQSTSALESLISALSMVIKPVLGLAKLLVAAVVSTVMFIFVDGIGSILTETVTLRRGRSAGAAASSSKKASGKKAMPWGQIIVSNWTSYIDVLYLAFRYDPVFTQIYPDTLTVREVSMWKAMELSGSYPELAPPQGVQTYPLIDFLKDSQQKGKGPIVIFAEGTTSNNRALLKFVPLFRKCQIPETNVDINILAFKYDYQKFCPTFTVGFGRKSQIGHMFRTCAQFYNQLTVRALAAEERPSNSNFSALSGLASTPIGLATGVVESVVDGDALGSVILNLMGQISRLRKTGLGVRDKADFLDFYVQRNSGVSATAATKKSGGVASRASASSAKKRA</sequence>
<protein>
    <recommendedName>
        <fullName evidence="11">Phospholipid/glycerol acyltransferase domain-containing protein</fullName>
    </recommendedName>
</protein>
<evidence type="ECO:0000256" key="7">
    <source>
        <dbReference type="SAM" id="MobiDB-lite"/>
    </source>
</evidence>
<dbReference type="PANTHER" id="PTHR23063:SF60">
    <property type="entry name" value="LYSOPHOSPHATIDIC ACID:OLEOYL-COA ACYLTRANSFERASE 1"/>
    <property type="match status" value="1"/>
</dbReference>
<dbReference type="AlphaFoldDB" id="A0A9P6UC00"/>
<dbReference type="Proteomes" id="UP000807716">
    <property type="component" value="Unassembled WGS sequence"/>
</dbReference>
<keyword evidence="1" id="KW-0808">Transferase</keyword>
<evidence type="ECO:0008006" key="11">
    <source>
        <dbReference type="Google" id="ProtNLM"/>
    </source>
</evidence>
<reference evidence="9" key="1">
    <citation type="journal article" date="2020" name="Fungal Divers.">
        <title>Resolving the Mortierellaceae phylogeny through synthesis of multi-gene phylogenetics and phylogenomics.</title>
        <authorList>
            <person name="Vandepol N."/>
            <person name="Liber J."/>
            <person name="Desiro A."/>
            <person name="Na H."/>
            <person name="Kennedy M."/>
            <person name="Barry K."/>
            <person name="Grigoriev I.V."/>
            <person name="Miller A.N."/>
            <person name="O'Donnell K."/>
            <person name="Stajich J.E."/>
            <person name="Bonito G."/>
        </authorList>
    </citation>
    <scope>NUCLEOTIDE SEQUENCE</scope>
    <source>
        <strain evidence="9">BC1065</strain>
    </source>
</reference>
<keyword evidence="5 8" id="KW-0472">Membrane</keyword>
<dbReference type="PANTHER" id="PTHR23063">
    <property type="entry name" value="PHOSPHOLIPID ACYLTRANSFERASE"/>
    <property type="match status" value="1"/>
</dbReference>
<evidence type="ECO:0000256" key="5">
    <source>
        <dbReference type="ARBA" id="ARBA00023136"/>
    </source>
</evidence>
<accession>A0A9P6UC00</accession>
<dbReference type="OrthoDB" id="272512at2759"/>